<dbReference type="InterPro" id="IPR000212">
    <property type="entry name" value="DNA_helicase_UvrD/REP"/>
</dbReference>
<dbReference type="SUPFAM" id="SSF52980">
    <property type="entry name" value="Restriction endonuclease-like"/>
    <property type="match status" value="1"/>
</dbReference>
<dbReference type="PANTHER" id="PTHR11070:SF2">
    <property type="entry name" value="ATP-DEPENDENT DNA HELICASE SRS2"/>
    <property type="match status" value="1"/>
</dbReference>
<comment type="caution">
    <text evidence="18">The sequence shown here is derived from an EMBL/GenBank/DDBJ whole genome shotgun (WGS) entry which is preliminary data.</text>
</comment>
<keyword evidence="6 15" id="KW-0347">Helicase</keyword>
<dbReference type="Gene3D" id="3.40.50.300">
    <property type="entry name" value="P-loop containing nucleotide triphosphate hydrolases"/>
    <property type="match status" value="2"/>
</dbReference>
<reference evidence="18 19" key="1">
    <citation type="journal article" date="2016" name="Nat. Commun.">
        <title>Thousands of microbial genomes shed light on interconnected biogeochemical processes in an aquifer system.</title>
        <authorList>
            <person name="Anantharaman K."/>
            <person name="Brown C.T."/>
            <person name="Hug L.A."/>
            <person name="Sharon I."/>
            <person name="Castelle C.J."/>
            <person name="Probst A.J."/>
            <person name="Thomas B.C."/>
            <person name="Singh A."/>
            <person name="Wilkins M.J."/>
            <person name="Karaoz U."/>
            <person name="Brodie E.L."/>
            <person name="Williams K.H."/>
            <person name="Hubbard S.S."/>
            <person name="Banfield J.F."/>
        </authorList>
    </citation>
    <scope>NUCLEOTIDE SEQUENCE [LARGE SCALE GENOMIC DNA]</scope>
</reference>
<dbReference type="InterPro" id="IPR013986">
    <property type="entry name" value="DExx_box_DNA_helicase_dom_sf"/>
</dbReference>
<evidence type="ECO:0000256" key="3">
    <source>
        <dbReference type="ARBA" id="ARBA00022741"/>
    </source>
</evidence>
<evidence type="ECO:0000256" key="7">
    <source>
        <dbReference type="ARBA" id="ARBA00022839"/>
    </source>
</evidence>
<dbReference type="InterPro" id="IPR011604">
    <property type="entry name" value="PDDEXK-like_dom_sf"/>
</dbReference>
<dbReference type="EC" id="5.6.2.4" evidence="13"/>
<dbReference type="Gene3D" id="1.10.486.10">
    <property type="entry name" value="PCRA, domain 4"/>
    <property type="match status" value="1"/>
</dbReference>
<evidence type="ECO:0000256" key="6">
    <source>
        <dbReference type="ARBA" id="ARBA00022806"/>
    </source>
</evidence>
<dbReference type="GO" id="GO:0000725">
    <property type="term" value="P:recombinational repair"/>
    <property type="evidence" value="ECO:0007669"/>
    <property type="project" value="TreeGrafter"/>
</dbReference>
<dbReference type="PROSITE" id="PS51198">
    <property type="entry name" value="UVRD_HELICASE_ATP_BIND"/>
    <property type="match status" value="1"/>
</dbReference>
<dbReference type="InterPro" id="IPR038726">
    <property type="entry name" value="PDDEXK_AddAB-type"/>
</dbReference>
<evidence type="ECO:0000256" key="15">
    <source>
        <dbReference type="PROSITE-ProRule" id="PRU00560"/>
    </source>
</evidence>
<evidence type="ECO:0000313" key="19">
    <source>
        <dbReference type="Proteomes" id="UP000178759"/>
    </source>
</evidence>
<feature type="binding site" evidence="15">
    <location>
        <begin position="30"/>
        <end position="37"/>
    </location>
    <ligand>
        <name>ATP</name>
        <dbReference type="ChEBI" id="CHEBI:30616"/>
    </ligand>
</feature>
<dbReference type="AlphaFoldDB" id="A0A1F6AHG2"/>
<keyword evidence="8 15" id="KW-0067">ATP-binding</keyword>
<dbReference type="GO" id="GO:0005524">
    <property type="term" value="F:ATP binding"/>
    <property type="evidence" value="ECO:0007669"/>
    <property type="project" value="UniProtKB-UniRule"/>
</dbReference>
<dbReference type="PANTHER" id="PTHR11070">
    <property type="entry name" value="UVRD / RECB / PCRA DNA HELICASE FAMILY MEMBER"/>
    <property type="match status" value="1"/>
</dbReference>
<name>A0A1F6AHG2_9BACT</name>
<evidence type="ECO:0000256" key="5">
    <source>
        <dbReference type="ARBA" id="ARBA00022801"/>
    </source>
</evidence>
<evidence type="ECO:0000256" key="1">
    <source>
        <dbReference type="ARBA" id="ARBA00009922"/>
    </source>
</evidence>
<feature type="domain" description="UvrD-like helicase C-terminal" evidence="17">
    <location>
        <begin position="304"/>
        <end position="600"/>
    </location>
</feature>
<evidence type="ECO:0000256" key="4">
    <source>
        <dbReference type="ARBA" id="ARBA00022763"/>
    </source>
</evidence>
<dbReference type="Gene3D" id="1.10.10.160">
    <property type="match status" value="1"/>
</dbReference>
<dbReference type="EMBL" id="MFJV01000001">
    <property type="protein sequence ID" value="OGG24189.1"/>
    <property type="molecule type" value="Genomic_DNA"/>
</dbReference>
<keyword evidence="11" id="KW-0413">Isomerase</keyword>
<evidence type="ECO:0000313" key="18">
    <source>
        <dbReference type="EMBL" id="OGG24189.1"/>
    </source>
</evidence>
<dbReference type="SUPFAM" id="SSF52540">
    <property type="entry name" value="P-loop containing nucleoside triphosphate hydrolases"/>
    <property type="match status" value="1"/>
</dbReference>
<keyword evidence="4" id="KW-0227">DNA damage</keyword>
<comment type="catalytic activity">
    <reaction evidence="14">
        <text>ATP + H2O = ADP + phosphate + H(+)</text>
        <dbReference type="Rhea" id="RHEA:13065"/>
        <dbReference type="ChEBI" id="CHEBI:15377"/>
        <dbReference type="ChEBI" id="CHEBI:15378"/>
        <dbReference type="ChEBI" id="CHEBI:30616"/>
        <dbReference type="ChEBI" id="CHEBI:43474"/>
        <dbReference type="ChEBI" id="CHEBI:456216"/>
        <dbReference type="EC" id="5.6.2.4"/>
    </reaction>
</comment>
<dbReference type="GO" id="GO:0005829">
    <property type="term" value="C:cytosol"/>
    <property type="evidence" value="ECO:0007669"/>
    <property type="project" value="TreeGrafter"/>
</dbReference>
<sequence length="971" mass="112234">MAKIPVDERKLNTEQKQAVEFEDGPLLIIAGAGTGKTTVITERIKHLISSGRAKPSEILALTFTEKAAREMEERVDIIMPYGYTELWISTFHKFCDRILRTEAIHIGLSPAYKIMTDADTTMLMRKNLFSFGLDYFRPLGNPIKFIRGMLTHFDRLRDEDVTPAQYTDWVKKFKPEEKLEKQKFEELAVGFKAYQEIKPKEGLMDFADLIGYTLAIFRTRPNILRLYQQQFKYILVDEFQDTNIAQNELLLLLTGKKKNITAVADDDQSIYKFRGAAVSNVISFRKHFPKVKIIVLSKNYRSTQTILDTSYRLIAHNNPDRLEVKEGINKKLSAVRTIREDNVSFIHADRVENEADLVVSEIKRQKKKYQWKDFAILVRANNHAEPFVRAFSRSGVPFQFLGPGQLFRQPEIKDLIAYLSVLFNFDDNVSLFRVLSMEYFKFSPRDIAAISNFSKRYSLSLFEACEVVTGKRTLTNVRLPFVSDETRANLERIIPMIHRHLGLLTKETAGQILFYFLQDSGMMKKILDYSAPLDERKANNITKFFSKLKTYEVEHEDATVPAVLDWITLSMELGESPLANDTDWMDNDAVNILTVHSAKGLEFPVVFLVNMVSQRFPTTERREQIPIPDELIKEMLPEGDYHLEEERRLFYVGMTRARDLLYMSAADYYGEGKREKKVSPFIYEALGEKIATATPALQKQLSLLEWQKIEGKEPIGKPSTIHIDYLSYSQIEAFKLCPLHYKLRHILGIQSAPSPALSFGLSVHATLKEFYQLKQQGKKLNKDIFLELLDKNWMHEGYTSKRYEHEMKKRGRTYLEEYFKRSYDPKETLLLLEQPFTIPIRVGDRQLKIGGKIDRVDNLTGGKIEIIDYKTGRMPSKREMDTSLQLSIYAIAATDIPTPPFQKKPEDIVLSLYYFDVQQKVSTTRTVEQLEEEKEKIMDIAREIESSDFRCSGIELCATCEYKMFCGLIGE</sequence>
<dbReference type="Pfam" id="PF00580">
    <property type="entry name" value="UvrD-helicase"/>
    <property type="match status" value="1"/>
</dbReference>
<evidence type="ECO:0000256" key="13">
    <source>
        <dbReference type="ARBA" id="ARBA00034808"/>
    </source>
</evidence>
<organism evidence="18 19">
    <name type="scientific">Candidatus Gottesmanbacteria bacterium RIFCSPLOWO2_01_FULL_43_11b</name>
    <dbReference type="NCBI Taxonomy" id="1798392"/>
    <lineage>
        <taxon>Bacteria</taxon>
        <taxon>Candidatus Gottesmaniibacteriota</taxon>
    </lineage>
</organism>
<evidence type="ECO:0000256" key="10">
    <source>
        <dbReference type="ARBA" id="ARBA00023204"/>
    </source>
</evidence>
<protein>
    <recommendedName>
        <fullName evidence="13">DNA 3'-5' helicase</fullName>
        <ecNumber evidence="13">5.6.2.4</ecNumber>
    </recommendedName>
</protein>
<dbReference type="InterPro" id="IPR027417">
    <property type="entry name" value="P-loop_NTPase"/>
</dbReference>
<evidence type="ECO:0000256" key="14">
    <source>
        <dbReference type="ARBA" id="ARBA00048988"/>
    </source>
</evidence>
<dbReference type="InterPro" id="IPR011335">
    <property type="entry name" value="Restrct_endonuc-II-like"/>
</dbReference>
<dbReference type="Pfam" id="PF12705">
    <property type="entry name" value="PDDEXK_1"/>
    <property type="match status" value="1"/>
</dbReference>
<dbReference type="Pfam" id="PF13361">
    <property type="entry name" value="UvrD_C"/>
    <property type="match status" value="1"/>
</dbReference>
<dbReference type="PROSITE" id="PS51217">
    <property type="entry name" value="UVRD_HELICASE_CTER"/>
    <property type="match status" value="1"/>
</dbReference>
<keyword evidence="7" id="KW-0269">Exonuclease</keyword>
<dbReference type="Gene3D" id="3.90.320.10">
    <property type="match status" value="1"/>
</dbReference>
<feature type="domain" description="UvrD-like helicase ATP-binding" evidence="16">
    <location>
        <begin position="9"/>
        <end position="303"/>
    </location>
</feature>
<dbReference type="CDD" id="cd17932">
    <property type="entry name" value="DEXQc_UvrD"/>
    <property type="match status" value="1"/>
</dbReference>
<dbReference type="GO" id="GO:0003677">
    <property type="term" value="F:DNA binding"/>
    <property type="evidence" value="ECO:0007669"/>
    <property type="project" value="UniProtKB-KW"/>
</dbReference>
<dbReference type="InterPro" id="IPR014016">
    <property type="entry name" value="UvrD-like_ATP-bd"/>
</dbReference>
<keyword evidence="2" id="KW-0540">Nuclease</keyword>
<dbReference type="STRING" id="1798392.A3A79_03305"/>
<keyword evidence="9" id="KW-0238">DNA-binding</keyword>
<accession>A0A1F6AHG2</accession>
<evidence type="ECO:0000256" key="12">
    <source>
        <dbReference type="ARBA" id="ARBA00034617"/>
    </source>
</evidence>
<dbReference type="GO" id="GO:0043138">
    <property type="term" value="F:3'-5' DNA helicase activity"/>
    <property type="evidence" value="ECO:0007669"/>
    <property type="project" value="UniProtKB-EC"/>
</dbReference>
<evidence type="ECO:0000256" key="11">
    <source>
        <dbReference type="ARBA" id="ARBA00023235"/>
    </source>
</evidence>
<keyword evidence="3 15" id="KW-0547">Nucleotide-binding</keyword>
<keyword evidence="10" id="KW-0234">DNA repair</keyword>
<evidence type="ECO:0000259" key="17">
    <source>
        <dbReference type="PROSITE" id="PS51217"/>
    </source>
</evidence>
<dbReference type="Proteomes" id="UP000178759">
    <property type="component" value="Unassembled WGS sequence"/>
</dbReference>
<comment type="similarity">
    <text evidence="1">Belongs to the helicase family. UvrD subfamily.</text>
</comment>
<keyword evidence="5 15" id="KW-0378">Hydrolase</keyword>
<evidence type="ECO:0000256" key="9">
    <source>
        <dbReference type="ARBA" id="ARBA00023125"/>
    </source>
</evidence>
<comment type="catalytic activity">
    <reaction evidence="12">
        <text>Couples ATP hydrolysis with the unwinding of duplex DNA by translocating in the 3'-5' direction.</text>
        <dbReference type="EC" id="5.6.2.4"/>
    </reaction>
</comment>
<proteinExistence type="inferred from homology"/>
<evidence type="ECO:0000259" key="16">
    <source>
        <dbReference type="PROSITE" id="PS51198"/>
    </source>
</evidence>
<dbReference type="GO" id="GO:0033202">
    <property type="term" value="C:DNA helicase complex"/>
    <property type="evidence" value="ECO:0007669"/>
    <property type="project" value="TreeGrafter"/>
</dbReference>
<evidence type="ECO:0000256" key="8">
    <source>
        <dbReference type="ARBA" id="ARBA00022840"/>
    </source>
</evidence>
<gene>
    <name evidence="18" type="ORF">A3A79_03305</name>
</gene>
<evidence type="ECO:0000256" key="2">
    <source>
        <dbReference type="ARBA" id="ARBA00022722"/>
    </source>
</evidence>
<dbReference type="InterPro" id="IPR014017">
    <property type="entry name" value="DNA_helicase_UvrD-like_C"/>
</dbReference>
<dbReference type="GO" id="GO:0004527">
    <property type="term" value="F:exonuclease activity"/>
    <property type="evidence" value="ECO:0007669"/>
    <property type="project" value="UniProtKB-KW"/>
</dbReference>